<feature type="compositionally biased region" description="Low complexity" evidence="1">
    <location>
        <begin position="9"/>
        <end position="20"/>
    </location>
</feature>
<feature type="compositionally biased region" description="Basic and acidic residues" evidence="1">
    <location>
        <begin position="192"/>
        <end position="206"/>
    </location>
</feature>
<evidence type="ECO:0000313" key="3">
    <source>
        <dbReference type="Proteomes" id="UP000001194"/>
    </source>
</evidence>
<dbReference type="EMBL" id="DS547115">
    <property type="protein sequence ID" value="EDR04856.1"/>
    <property type="molecule type" value="Genomic_DNA"/>
</dbReference>
<name>B0DK07_LACBS</name>
<proteinExistence type="predicted"/>
<dbReference type="RefSeq" id="XP_001884246.1">
    <property type="nucleotide sequence ID" value="XM_001884211.1"/>
</dbReference>
<reference evidence="2 3" key="1">
    <citation type="journal article" date="2008" name="Nature">
        <title>The genome of Laccaria bicolor provides insights into mycorrhizal symbiosis.</title>
        <authorList>
            <person name="Martin F."/>
            <person name="Aerts A."/>
            <person name="Ahren D."/>
            <person name="Brun A."/>
            <person name="Danchin E.G.J."/>
            <person name="Duchaussoy F."/>
            <person name="Gibon J."/>
            <person name="Kohler A."/>
            <person name="Lindquist E."/>
            <person name="Pereda V."/>
            <person name="Salamov A."/>
            <person name="Shapiro H.J."/>
            <person name="Wuyts J."/>
            <person name="Blaudez D."/>
            <person name="Buee M."/>
            <person name="Brokstein P."/>
            <person name="Canbaeck B."/>
            <person name="Cohen D."/>
            <person name="Courty P.E."/>
            <person name="Coutinho P.M."/>
            <person name="Delaruelle C."/>
            <person name="Detter J.C."/>
            <person name="Deveau A."/>
            <person name="DiFazio S."/>
            <person name="Duplessis S."/>
            <person name="Fraissinet-Tachet L."/>
            <person name="Lucic E."/>
            <person name="Frey-Klett P."/>
            <person name="Fourrey C."/>
            <person name="Feussner I."/>
            <person name="Gay G."/>
            <person name="Grimwood J."/>
            <person name="Hoegger P.J."/>
            <person name="Jain P."/>
            <person name="Kilaru S."/>
            <person name="Labbe J."/>
            <person name="Lin Y.C."/>
            <person name="Legue V."/>
            <person name="Le Tacon F."/>
            <person name="Marmeisse R."/>
            <person name="Melayah D."/>
            <person name="Montanini B."/>
            <person name="Muratet M."/>
            <person name="Nehls U."/>
            <person name="Niculita-Hirzel H."/>
            <person name="Oudot-Le Secq M.P."/>
            <person name="Peter M."/>
            <person name="Quesneville H."/>
            <person name="Rajashekar B."/>
            <person name="Reich M."/>
            <person name="Rouhier N."/>
            <person name="Schmutz J."/>
            <person name="Yin T."/>
            <person name="Chalot M."/>
            <person name="Henrissat B."/>
            <person name="Kuees U."/>
            <person name="Lucas S."/>
            <person name="Van de Peer Y."/>
            <person name="Podila G.K."/>
            <person name="Polle A."/>
            <person name="Pukkila P.J."/>
            <person name="Richardson P.M."/>
            <person name="Rouze P."/>
            <person name="Sanders I.R."/>
            <person name="Stajich J.E."/>
            <person name="Tunlid A."/>
            <person name="Tuskan G."/>
            <person name="Grigoriev I.V."/>
        </authorList>
    </citation>
    <scope>NUCLEOTIDE SEQUENCE [LARGE SCALE GENOMIC DNA]</scope>
    <source>
        <strain evidence="3">S238N-H82 / ATCC MYA-4686</strain>
    </source>
</reference>
<dbReference type="AlphaFoldDB" id="B0DK07"/>
<sequence length="339" mass="38181">MEEIGNFMSGSNRSPQSRSSMDPRNQGGYQQHVPSNPGPRSPHSRTSVDSRDRGGYQQRAAADSSLRSPRLRSLADPGDHGLDYPRASTNSGPRSPRSQSLADHRDRGQDYQQAPLNSRARSPHPRSTTDPYDREQTHQRWDPAILPQTKKPFQPDPVNHDRRGYNRNFYTGGEDDEYRHTRDFTPGHNQSRYHEIDSDYRGDAREAPNPPSLDRQHTSHNEDGHRHPDRYNAGPARSHYAIEDPHNLAKRSYNEEDVGHPVMGATYPEPPPKKRKISQLDDGAIRKVAPLPARRIPSGGRPTSPNNGRPGSSKDLSRGYPPNGRLYLVISFATLCFQV</sequence>
<feature type="compositionally biased region" description="Polar residues" evidence="1">
    <location>
        <begin position="301"/>
        <end position="310"/>
    </location>
</feature>
<feature type="region of interest" description="Disordered" evidence="1">
    <location>
        <begin position="1"/>
        <end position="237"/>
    </location>
</feature>
<feature type="compositionally biased region" description="Low complexity" evidence="1">
    <location>
        <begin position="59"/>
        <end position="76"/>
    </location>
</feature>
<gene>
    <name evidence="2" type="ORF">LACBIDRAFT_303668</name>
</gene>
<dbReference type="HOGENOM" id="CLU_819083_0_0_1"/>
<feature type="compositionally biased region" description="Polar residues" evidence="1">
    <location>
        <begin position="110"/>
        <end position="130"/>
    </location>
</feature>
<feature type="compositionally biased region" description="Basic and acidic residues" evidence="1">
    <location>
        <begin position="214"/>
        <end position="230"/>
    </location>
</feature>
<dbReference type="GeneID" id="6079879"/>
<accession>B0DK07</accession>
<dbReference type="KEGG" id="lbc:LACBIDRAFT_303668"/>
<keyword evidence="3" id="KW-1185">Reference proteome</keyword>
<protein>
    <submittedName>
        <fullName evidence="2">Predicted protein</fullName>
    </submittedName>
</protein>
<feature type="compositionally biased region" description="Polar residues" evidence="1">
    <location>
        <begin position="87"/>
        <end position="101"/>
    </location>
</feature>
<feature type="region of interest" description="Disordered" evidence="1">
    <location>
        <begin position="258"/>
        <end position="320"/>
    </location>
</feature>
<organism evidence="3">
    <name type="scientific">Laccaria bicolor (strain S238N-H82 / ATCC MYA-4686)</name>
    <name type="common">Bicoloured deceiver</name>
    <name type="synonym">Laccaria laccata var. bicolor</name>
    <dbReference type="NCBI Taxonomy" id="486041"/>
    <lineage>
        <taxon>Eukaryota</taxon>
        <taxon>Fungi</taxon>
        <taxon>Dikarya</taxon>
        <taxon>Basidiomycota</taxon>
        <taxon>Agaricomycotina</taxon>
        <taxon>Agaricomycetes</taxon>
        <taxon>Agaricomycetidae</taxon>
        <taxon>Agaricales</taxon>
        <taxon>Agaricineae</taxon>
        <taxon>Hydnangiaceae</taxon>
        <taxon>Laccaria</taxon>
    </lineage>
</organism>
<dbReference type="InParanoid" id="B0DK07"/>
<evidence type="ECO:0000256" key="1">
    <source>
        <dbReference type="SAM" id="MobiDB-lite"/>
    </source>
</evidence>
<feature type="compositionally biased region" description="Basic and acidic residues" evidence="1">
    <location>
        <begin position="131"/>
        <end position="141"/>
    </location>
</feature>
<evidence type="ECO:0000313" key="2">
    <source>
        <dbReference type="EMBL" id="EDR04856.1"/>
    </source>
</evidence>
<dbReference type="Proteomes" id="UP000001194">
    <property type="component" value="Unassembled WGS sequence"/>
</dbReference>